<keyword evidence="1" id="KW-1133">Transmembrane helix</keyword>
<feature type="transmembrane region" description="Helical" evidence="1">
    <location>
        <begin position="16"/>
        <end position="38"/>
    </location>
</feature>
<evidence type="ECO:0008006" key="4">
    <source>
        <dbReference type="Google" id="ProtNLM"/>
    </source>
</evidence>
<keyword evidence="1" id="KW-0472">Membrane</keyword>
<accession>A0ABU2B9Z1</accession>
<dbReference type="InterPro" id="IPR021903">
    <property type="entry name" value="DUF3515"/>
</dbReference>
<sequence length="314" mass="33262">MRDSVSGELSFNKTPIVIALVLGVLLVIGTLVGAKVAYNRAALQPVSMATLDTPDAQSVECKEFIAALPNKVLGHPRAELVDPAPAGAAAWRSSSTQQVTLRCGVQLPLQFSALSTLRDDAGTAWLTIKDVTPSSTMQTWYAVHKEKVVAVTTDAEGLAGADSPVTDLGSALMVLKETEHQPHPVPLTELVADKSERCDALVKHLPEQISEYQRSLISLDKGMAAWVAEGLEPIVLRCGVAFPESYTPGVKVTQVDDVVWFEDTIVGNGTTASYWYALGRDAGVVVSMPQAVGNSALVVLGEVMSAHTAASDSQ</sequence>
<dbReference type="RefSeq" id="WP_277104099.1">
    <property type="nucleotide sequence ID" value="NZ_BAAAJS010000001.1"/>
</dbReference>
<protein>
    <recommendedName>
        <fullName evidence="4">DUF3515 domain-containing protein</fullName>
    </recommendedName>
</protein>
<dbReference type="Pfam" id="PF12028">
    <property type="entry name" value="DUF3515"/>
    <property type="match status" value="2"/>
</dbReference>
<proteinExistence type="predicted"/>
<name>A0ABU2B9Z1_9CORY</name>
<keyword evidence="1" id="KW-0812">Transmembrane</keyword>
<reference evidence="2 3" key="1">
    <citation type="submission" date="2023-07" db="EMBL/GenBank/DDBJ databases">
        <title>Sequencing the genomes of 1000 actinobacteria strains.</title>
        <authorList>
            <person name="Klenk H.-P."/>
        </authorList>
    </citation>
    <scope>NUCLEOTIDE SEQUENCE [LARGE SCALE GENOMIC DNA]</scope>
    <source>
        <strain evidence="2 3">DSM 44508</strain>
    </source>
</reference>
<organism evidence="2 3">
    <name type="scientific">Corynebacterium felinum</name>
    <dbReference type="NCBI Taxonomy" id="131318"/>
    <lineage>
        <taxon>Bacteria</taxon>
        <taxon>Bacillati</taxon>
        <taxon>Actinomycetota</taxon>
        <taxon>Actinomycetes</taxon>
        <taxon>Mycobacteriales</taxon>
        <taxon>Corynebacteriaceae</taxon>
        <taxon>Corynebacterium</taxon>
    </lineage>
</organism>
<dbReference type="EMBL" id="JAVDYF010000001">
    <property type="protein sequence ID" value="MDR7355460.1"/>
    <property type="molecule type" value="Genomic_DNA"/>
</dbReference>
<keyword evidence="3" id="KW-1185">Reference proteome</keyword>
<evidence type="ECO:0000313" key="3">
    <source>
        <dbReference type="Proteomes" id="UP001183619"/>
    </source>
</evidence>
<dbReference type="Proteomes" id="UP001183619">
    <property type="component" value="Unassembled WGS sequence"/>
</dbReference>
<evidence type="ECO:0000256" key="1">
    <source>
        <dbReference type="SAM" id="Phobius"/>
    </source>
</evidence>
<gene>
    <name evidence="2" type="ORF">J2S37_001998</name>
</gene>
<comment type="caution">
    <text evidence="2">The sequence shown here is derived from an EMBL/GenBank/DDBJ whole genome shotgun (WGS) entry which is preliminary data.</text>
</comment>
<evidence type="ECO:0000313" key="2">
    <source>
        <dbReference type="EMBL" id="MDR7355460.1"/>
    </source>
</evidence>